<dbReference type="CDD" id="cd00060">
    <property type="entry name" value="FHA"/>
    <property type="match status" value="2"/>
</dbReference>
<evidence type="ECO:0000259" key="1">
    <source>
        <dbReference type="PROSITE" id="PS50006"/>
    </source>
</evidence>
<gene>
    <name evidence="2" type="ORF">MNBD_GAMMA24-836</name>
</gene>
<dbReference type="AlphaFoldDB" id="A0A3B1BAE7"/>
<dbReference type="SUPFAM" id="SSF49879">
    <property type="entry name" value="SMAD/FHA domain"/>
    <property type="match status" value="2"/>
</dbReference>
<dbReference type="InterPro" id="IPR000253">
    <property type="entry name" value="FHA_dom"/>
</dbReference>
<feature type="domain" description="FHA" evidence="1">
    <location>
        <begin position="23"/>
        <end position="72"/>
    </location>
</feature>
<organism evidence="2">
    <name type="scientific">hydrothermal vent metagenome</name>
    <dbReference type="NCBI Taxonomy" id="652676"/>
    <lineage>
        <taxon>unclassified sequences</taxon>
        <taxon>metagenomes</taxon>
        <taxon>ecological metagenomes</taxon>
    </lineage>
</organism>
<dbReference type="EMBL" id="UOFZ01000088">
    <property type="protein sequence ID" value="VAX13042.1"/>
    <property type="molecule type" value="Genomic_DNA"/>
</dbReference>
<dbReference type="SMART" id="SM00240">
    <property type="entry name" value="FHA"/>
    <property type="match status" value="1"/>
</dbReference>
<dbReference type="Gene3D" id="2.60.200.20">
    <property type="match status" value="1"/>
</dbReference>
<name>A0A3B1BAE7_9ZZZZ</name>
<dbReference type="InterPro" id="IPR008984">
    <property type="entry name" value="SMAD_FHA_dom_sf"/>
</dbReference>
<dbReference type="Pfam" id="PF00498">
    <property type="entry name" value="FHA"/>
    <property type="match status" value="1"/>
</dbReference>
<accession>A0A3B1BAE7</accession>
<dbReference type="PROSITE" id="PS50006">
    <property type="entry name" value="FHA_DOMAIN"/>
    <property type="match status" value="1"/>
</dbReference>
<reference evidence="2" key="1">
    <citation type="submission" date="2018-06" db="EMBL/GenBank/DDBJ databases">
        <authorList>
            <person name="Zhirakovskaya E."/>
        </authorList>
    </citation>
    <scope>NUCLEOTIDE SEQUENCE</scope>
</reference>
<sequence length="218" mass="24495">MSKLTLSFKGTVLKVFPILRGQMLIGHDPACHLHIDSLALASRHARVDTQDQTSILVDLETEQGTFVNQKRIDKHQLENGDIIRVGKHTLQYIFEEVADLANVEDLHLSHHNISKPDISVTPKNEKPASHIQKNGWLQILNGQNLGRTLSLNRSMTNLGKPGVATAIITRRNGAYFLSHLEGKRPPSIDDEPIGDRIYKLHDGNTIQIGNIKMQFYME</sequence>
<evidence type="ECO:0000313" key="2">
    <source>
        <dbReference type="EMBL" id="VAX13042.1"/>
    </source>
</evidence>
<protein>
    <recommendedName>
        <fullName evidence="1">FHA domain-containing protein</fullName>
    </recommendedName>
</protein>
<proteinExistence type="predicted"/>